<feature type="domain" description="GGDEF" evidence="3">
    <location>
        <begin position="647"/>
        <end position="780"/>
    </location>
</feature>
<dbReference type="PROSITE" id="PS50112">
    <property type="entry name" value="PAS"/>
    <property type="match status" value="1"/>
</dbReference>
<reference evidence="4" key="1">
    <citation type="journal article" date="2020" name="mSystems">
        <title>Genome- and Community-Level Interaction Insights into Carbon Utilization and Element Cycling Functions of Hydrothermarchaeota in Hydrothermal Sediment.</title>
        <authorList>
            <person name="Zhou Z."/>
            <person name="Liu Y."/>
            <person name="Xu W."/>
            <person name="Pan J."/>
            <person name="Luo Z.H."/>
            <person name="Li M."/>
        </authorList>
    </citation>
    <scope>NUCLEOTIDE SEQUENCE [LARGE SCALE GENOMIC DNA]</scope>
    <source>
        <strain evidence="4">SpSt-1179</strain>
    </source>
</reference>
<dbReference type="InterPro" id="IPR029016">
    <property type="entry name" value="GAF-like_dom_sf"/>
</dbReference>
<protein>
    <submittedName>
        <fullName evidence="4">Diguanylate cyclase</fullName>
    </submittedName>
</protein>
<dbReference type="InterPro" id="IPR029787">
    <property type="entry name" value="Nucleotide_cyclase"/>
</dbReference>
<dbReference type="EMBL" id="DSBT01000085">
    <property type="protein sequence ID" value="HDP77136.1"/>
    <property type="molecule type" value="Genomic_DNA"/>
</dbReference>
<dbReference type="InterPro" id="IPR000160">
    <property type="entry name" value="GGDEF_dom"/>
</dbReference>
<dbReference type="NCBIfam" id="TIGR00229">
    <property type="entry name" value="sensory_box"/>
    <property type="match status" value="1"/>
</dbReference>
<dbReference type="PANTHER" id="PTHR45138:SF9">
    <property type="entry name" value="DIGUANYLATE CYCLASE DGCM-RELATED"/>
    <property type="match status" value="1"/>
</dbReference>
<dbReference type="SUPFAM" id="SSF55073">
    <property type="entry name" value="Nucleotide cyclase"/>
    <property type="match status" value="1"/>
</dbReference>
<dbReference type="Gene3D" id="3.30.450.40">
    <property type="match status" value="1"/>
</dbReference>
<dbReference type="SMART" id="SM00091">
    <property type="entry name" value="PAS"/>
    <property type="match status" value="1"/>
</dbReference>
<evidence type="ECO:0000259" key="2">
    <source>
        <dbReference type="PROSITE" id="PS50113"/>
    </source>
</evidence>
<dbReference type="Pfam" id="PF13185">
    <property type="entry name" value="GAF_2"/>
    <property type="match status" value="1"/>
</dbReference>
<dbReference type="InterPro" id="IPR035965">
    <property type="entry name" value="PAS-like_dom_sf"/>
</dbReference>
<dbReference type="Pfam" id="PF08447">
    <property type="entry name" value="PAS_3"/>
    <property type="match status" value="1"/>
</dbReference>
<dbReference type="SMART" id="SM00065">
    <property type="entry name" value="GAF"/>
    <property type="match status" value="1"/>
</dbReference>
<dbReference type="PROSITE" id="PS50113">
    <property type="entry name" value="PAC"/>
    <property type="match status" value="1"/>
</dbReference>
<dbReference type="SUPFAM" id="SSF55785">
    <property type="entry name" value="PYP-like sensor domain (PAS domain)"/>
    <property type="match status" value="1"/>
</dbReference>
<dbReference type="AlphaFoldDB" id="A0A7C1CUR4"/>
<dbReference type="InterPro" id="IPR043128">
    <property type="entry name" value="Rev_trsase/Diguanyl_cyclase"/>
</dbReference>
<dbReference type="FunFam" id="3.30.70.270:FF:000001">
    <property type="entry name" value="Diguanylate cyclase domain protein"/>
    <property type="match status" value="1"/>
</dbReference>
<organism evidence="4">
    <name type="scientific">Mesotoga infera</name>
    <dbReference type="NCBI Taxonomy" id="1236046"/>
    <lineage>
        <taxon>Bacteria</taxon>
        <taxon>Thermotogati</taxon>
        <taxon>Thermotogota</taxon>
        <taxon>Thermotogae</taxon>
        <taxon>Kosmotogales</taxon>
        <taxon>Kosmotogaceae</taxon>
        <taxon>Mesotoga</taxon>
    </lineage>
</organism>
<dbReference type="PROSITE" id="PS50887">
    <property type="entry name" value="GGDEF"/>
    <property type="match status" value="1"/>
</dbReference>
<sequence length="783" mass="88298">MGVCRRDLFDSLESIFSYMSVEGRHVTKLCDVLMMAGKSLCADRLALYEFKDTPDGSLFTRQTCEWKSETKQVARILSGRTGERQNRWIERILEEKKDGIISERSGGAVVIVNSLGTAGFALVCEDKSLDRDWTEDEKGFLRCLISFISLSGEKQPSEEALHGEEVLLKERLLRSDELLKNFEGNVLDILAVADRKLIFTYVSPSAVNTIGFTPEELVGTKAFDLIDRRDVERVIEESKKLATEKKHGSFRYRTRTKSGRMLWMETAVSPLLKDDEIEGWTMSSREVTSEVKLQAELRTRDSMMVFMNDLYVLVFSGDNLQEAASKIVNRAYEEKGIVGCRIIFSEEDPFDLKVSRGNTEIFPMDVKGDPEVLRKLSGNHILLEDIVCDGIEMRYVCIALESNNEVIGAFESVTERVTGLTEESIDLYRLIGTTISLSLNKIKNFVTIKRSHITSESLRKATEAITKDLNMNTVIESIVGGLRQVIPFYSAAVELIDSDQLLIVGGSWPGRDSFLGTRFTMEVGSPGYDVVKKKRIVLAEYAQKRYHQFNKPDFAFIKSWMGVPLLIEDESIGMIAVDSEIERAFRKRHLEALKAFADIAAIGINNARLHEEVRDLSIRDYLTGVYNRRGLFELGEREIEKAKRYGTRMGLIMFDVDNFKKLNDKMGHLGGDYVLKRVAQICCKILRAADIFGRYGGDEFIVILPMTDAKRTEEAALRILRSFRETDIEYNGVPLEVSASLGIASLVGQEDELEEMIKRADNNLYVSKSSGGDKVTGGTESDK</sequence>
<dbReference type="InterPro" id="IPR003018">
    <property type="entry name" value="GAF"/>
</dbReference>
<proteinExistence type="predicted"/>
<dbReference type="InterPro" id="IPR013655">
    <property type="entry name" value="PAS_fold_3"/>
</dbReference>
<dbReference type="Pfam" id="PF00990">
    <property type="entry name" value="GGDEF"/>
    <property type="match status" value="1"/>
</dbReference>
<gene>
    <name evidence="4" type="ORF">ENN47_02920</name>
</gene>
<dbReference type="CDD" id="cd00130">
    <property type="entry name" value="PAS"/>
    <property type="match status" value="1"/>
</dbReference>
<dbReference type="Gene3D" id="3.30.450.20">
    <property type="entry name" value="PAS domain"/>
    <property type="match status" value="1"/>
</dbReference>
<feature type="domain" description="PAS" evidence="1">
    <location>
        <begin position="174"/>
        <end position="245"/>
    </location>
</feature>
<dbReference type="NCBIfam" id="TIGR00254">
    <property type="entry name" value="GGDEF"/>
    <property type="match status" value="1"/>
</dbReference>
<name>A0A7C1CUR4_9BACT</name>
<dbReference type="Proteomes" id="UP000886198">
    <property type="component" value="Unassembled WGS sequence"/>
</dbReference>
<dbReference type="InterPro" id="IPR000014">
    <property type="entry name" value="PAS"/>
</dbReference>
<comment type="caution">
    <text evidence="4">The sequence shown here is derived from an EMBL/GenBank/DDBJ whole genome shotgun (WGS) entry which is preliminary data.</text>
</comment>
<accession>A0A7C1CUR4</accession>
<evidence type="ECO:0000313" key="4">
    <source>
        <dbReference type="EMBL" id="HDP77136.1"/>
    </source>
</evidence>
<dbReference type="SMART" id="SM00267">
    <property type="entry name" value="GGDEF"/>
    <property type="match status" value="1"/>
</dbReference>
<feature type="domain" description="PAC" evidence="2">
    <location>
        <begin position="248"/>
        <end position="299"/>
    </location>
</feature>
<dbReference type="CDD" id="cd01949">
    <property type="entry name" value="GGDEF"/>
    <property type="match status" value="1"/>
</dbReference>
<evidence type="ECO:0000259" key="1">
    <source>
        <dbReference type="PROSITE" id="PS50112"/>
    </source>
</evidence>
<dbReference type="PANTHER" id="PTHR45138">
    <property type="entry name" value="REGULATORY COMPONENTS OF SENSORY TRANSDUCTION SYSTEM"/>
    <property type="match status" value="1"/>
</dbReference>
<evidence type="ECO:0000259" key="3">
    <source>
        <dbReference type="PROSITE" id="PS50887"/>
    </source>
</evidence>
<dbReference type="InterPro" id="IPR050469">
    <property type="entry name" value="Diguanylate_Cyclase"/>
</dbReference>
<dbReference type="GO" id="GO:0052621">
    <property type="term" value="F:diguanylate cyclase activity"/>
    <property type="evidence" value="ECO:0007669"/>
    <property type="project" value="TreeGrafter"/>
</dbReference>
<dbReference type="Gene3D" id="3.30.70.270">
    <property type="match status" value="1"/>
</dbReference>
<dbReference type="SUPFAM" id="SSF55781">
    <property type="entry name" value="GAF domain-like"/>
    <property type="match status" value="1"/>
</dbReference>
<dbReference type="InterPro" id="IPR000700">
    <property type="entry name" value="PAS-assoc_C"/>
</dbReference>